<gene>
    <name evidence="3" type="ORF">BWQ96_10245</name>
</gene>
<feature type="region of interest" description="Disordered" evidence="1">
    <location>
        <begin position="39"/>
        <end position="63"/>
    </location>
</feature>
<dbReference type="InterPro" id="IPR015797">
    <property type="entry name" value="NUDIX_hydrolase-like_dom_sf"/>
</dbReference>
<reference evidence="3 4" key="1">
    <citation type="journal article" date="2018" name="Mol. Biol. Evol.">
        <title>Analysis of the draft genome of the red seaweed Gracilariopsis chorda provides insights into genome size evolution in Rhodophyta.</title>
        <authorList>
            <person name="Lee J."/>
            <person name="Yang E.C."/>
            <person name="Graf L."/>
            <person name="Yang J.H."/>
            <person name="Qiu H."/>
            <person name="Zel Zion U."/>
            <person name="Chan C.X."/>
            <person name="Stephens T.G."/>
            <person name="Weber A.P.M."/>
            <person name="Boo G.H."/>
            <person name="Boo S.M."/>
            <person name="Kim K.M."/>
            <person name="Shin Y."/>
            <person name="Jung M."/>
            <person name="Lee S.J."/>
            <person name="Yim H.S."/>
            <person name="Lee J.H."/>
            <person name="Bhattacharya D."/>
            <person name="Yoon H.S."/>
        </authorList>
    </citation>
    <scope>NUCLEOTIDE SEQUENCE [LARGE SCALE GENOMIC DNA]</scope>
    <source>
        <strain evidence="3 4">SKKU-2015</strain>
        <tissue evidence="3">Whole body</tissue>
    </source>
</reference>
<comment type="caution">
    <text evidence="3">The sequence shown here is derived from an EMBL/GenBank/DDBJ whole genome shotgun (WGS) entry which is preliminary data.</text>
</comment>
<evidence type="ECO:0000313" key="3">
    <source>
        <dbReference type="EMBL" id="PXF40048.1"/>
    </source>
</evidence>
<dbReference type="Gene3D" id="3.90.79.10">
    <property type="entry name" value="Nucleoside Triphosphate Pyrophosphohydrolase"/>
    <property type="match status" value="1"/>
</dbReference>
<protein>
    <recommendedName>
        <fullName evidence="2">Nudix hydrolase domain-containing protein</fullName>
    </recommendedName>
</protein>
<proteinExistence type="predicted"/>
<feature type="domain" description="Nudix hydrolase" evidence="2">
    <location>
        <begin position="104"/>
        <end position="237"/>
    </location>
</feature>
<evidence type="ECO:0000259" key="2">
    <source>
        <dbReference type="PROSITE" id="PS51462"/>
    </source>
</evidence>
<dbReference type="PROSITE" id="PS51462">
    <property type="entry name" value="NUDIX"/>
    <property type="match status" value="1"/>
</dbReference>
<name>A0A2V3IDD5_9FLOR</name>
<dbReference type="Pfam" id="PF00293">
    <property type="entry name" value="NUDIX"/>
    <property type="match status" value="1"/>
</dbReference>
<organism evidence="3 4">
    <name type="scientific">Gracilariopsis chorda</name>
    <dbReference type="NCBI Taxonomy" id="448386"/>
    <lineage>
        <taxon>Eukaryota</taxon>
        <taxon>Rhodophyta</taxon>
        <taxon>Florideophyceae</taxon>
        <taxon>Rhodymeniophycidae</taxon>
        <taxon>Gracilariales</taxon>
        <taxon>Gracilariaceae</taxon>
        <taxon>Gracilariopsis</taxon>
    </lineage>
</organism>
<dbReference type="EMBL" id="NBIV01000372">
    <property type="protein sequence ID" value="PXF40048.1"/>
    <property type="molecule type" value="Genomic_DNA"/>
</dbReference>
<dbReference type="InterPro" id="IPR000086">
    <property type="entry name" value="NUDIX_hydrolase_dom"/>
</dbReference>
<dbReference type="SUPFAM" id="SSF55811">
    <property type="entry name" value="Nudix"/>
    <property type="match status" value="1"/>
</dbReference>
<evidence type="ECO:0000256" key="1">
    <source>
        <dbReference type="SAM" id="MobiDB-lite"/>
    </source>
</evidence>
<keyword evidence="4" id="KW-1185">Reference proteome</keyword>
<dbReference type="OrthoDB" id="5132at2759"/>
<dbReference type="AlphaFoldDB" id="A0A2V3IDD5"/>
<evidence type="ECO:0000313" key="4">
    <source>
        <dbReference type="Proteomes" id="UP000247409"/>
    </source>
</evidence>
<sequence length="251" mass="28594">MNASGLGFATPFVNLMRVSYSHIQTSTFFHRLSLKACTTQPPSQSNPSNTSRHNHKPARTTRTSQFEILEHRPIFQRYQTVYQRDVRFPSGYTVSYDVLGSVRSDFKSVFVFPFNRMTNRATVLREYAPGRNAETYSFVAGMYEPAKHNDVYAAAMTELNEEARLKGGQLISLADNIAADKYSMNEYFFFLALDCRPDEQPANRDDEEWISGVYDIELSQVRKLISRGQLNTPNSLLGMLALDKLRDIGFA</sequence>
<dbReference type="Proteomes" id="UP000247409">
    <property type="component" value="Unassembled WGS sequence"/>
</dbReference>
<feature type="compositionally biased region" description="Low complexity" evidence="1">
    <location>
        <begin position="39"/>
        <end position="51"/>
    </location>
</feature>
<accession>A0A2V3IDD5</accession>